<comment type="caution">
    <text evidence="3">The sequence shown here is derived from an EMBL/GenBank/DDBJ whole genome shotgun (WGS) entry which is preliminary data.</text>
</comment>
<dbReference type="GO" id="GO:0005524">
    <property type="term" value="F:ATP binding"/>
    <property type="evidence" value="ECO:0007669"/>
    <property type="project" value="InterPro"/>
</dbReference>
<dbReference type="GeneID" id="64604776"/>
<dbReference type="RefSeq" id="XP_041158740.1">
    <property type="nucleotide sequence ID" value="XM_041311012.1"/>
</dbReference>
<dbReference type="InterPro" id="IPR000719">
    <property type="entry name" value="Prot_kinase_dom"/>
</dbReference>
<evidence type="ECO:0000259" key="2">
    <source>
        <dbReference type="PROSITE" id="PS50011"/>
    </source>
</evidence>
<sequence>MSIFTPLRALARQVPLYHDRPSSPSPSDVTRSSSDGESGRDSISEGGSQLVHLIPTAATQTSTYGLFTVDTSIATGKTNFPIASGGLADVYRCILNRDASLEEVAVKYPRLPNPTDAAVVRINRNLEREIKVWTRLNHQYVLCLRGTATGFGPFRALVSPWMPNGTLNSYLTREHETPTGMDKPRILKQITEGLKHLHDTNVIHGDLTSKNVLIAADGSPRLADFGVSNIMVQSNPEFSFHNGAVRWVAPELIDLLEGQAVPYATKSSDIYALGCIMLEVLYGKLPYWWIKQANSVIASKCKGQEPIKDNTIQIQAHHLDFMRRCWSVKSETRPSVDEVLGFLAEGAISNGVSST</sequence>
<dbReference type="InterPro" id="IPR051681">
    <property type="entry name" value="Ser/Thr_Kinases-Pseudokinases"/>
</dbReference>
<dbReference type="AlphaFoldDB" id="A0A9P7DGM1"/>
<name>A0A9P7DGM1_9AGAM</name>
<dbReference type="PROSITE" id="PS00109">
    <property type="entry name" value="PROTEIN_KINASE_TYR"/>
    <property type="match status" value="1"/>
</dbReference>
<reference evidence="3" key="1">
    <citation type="journal article" date="2020" name="New Phytol.">
        <title>Comparative genomics reveals dynamic genome evolution in host specialist ectomycorrhizal fungi.</title>
        <authorList>
            <person name="Lofgren L.A."/>
            <person name="Nguyen N.H."/>
            <person name="Vilgalys R."/>
            <person name="Ruytinx J."/>
            <person name="Liao H.L."/>
            <person name="Branco S."/>
            <person name="Kuo A."/>
            <person name="LaButti K."/>
            <person name="Lipzen A."/>
            <person name="Andreopoulos W."/>
            <person name="Pangilinan J."/>
            <person name="Riley R."/>
            <person name="Hundley H."/>
            <person name="Na H."/>
            <person name="Barry K."/>
            <person name="Grigoriev I.V."/>
            <person name="Stajich J.E."/>
            <person name="Kennedy P.G."/>
        </authorList>
    </citation>
    <scope>NUCLEOTIDE SEQUENCE</scope>
    <source>
        <strain evidence="3">S12</strain>
    </source>
</reference>
<dbReference type="PROSITE" id="PS50011">
    <property type="entry name" value="PROTEIN_KINASE_DOM"/>
    <property type="match status" value="1"/>
</dbReference>
<dbReference type="InterPro" id="IPR011009">
    <property type="entry name" value="Kinase-like_dom_sf"/>
</dbReference>
<dbReference type="Pfam" id="PF00069">
    <property type="entry name" value="Pkinase"/>
    <property type="match status" value="1"/>
</dbReference>
<dbReference type="InterPro" id="IPR008266">
    <property type="entry name" value="Tyr_kinase_AS"/>
</dbReference>
<organism evidence="3 4">
    <name type="scientific">Suillus plorans</name>
    <dbReference type="NCBI Taxonomy" id="116603"/>
    <lineage>
        <taxon>Eukaryota</taxon>
        <taxon>Fungi</taxon>
        <taxon>Dikarya</taxon>
        <taxon>Basidiomycota</taxon>
        <taxon>Agaricomycotina</taxon>
        <taxon>Agaricomycetes</taxon>
        <taxon>Agaricomycetidae</taxon>
        <taxon>Boletales</taxon>
        <taxon>Suillineae</taxon>
        <taxon>Suillaceae</taxon>
        <taxon>Suillus</taxon>
    </lineage>
</organism>
<dbReference type="PANTHER" id="PTHR44329">
    <property type="entry name" value="SERINE/THREONINE-PROTEIN KINASE TNNI3K-RELATED"/>
    <property type="match status" value="1"/>
</dbReference>
<keyword evidence="3" id="KW-0808">Transferase</keyword>
<keyword evidence="4" id="KW-1185">Reference proteome</keyword>
<dbReference type="Gene3D" id="1.10.510.10">
    <property type="entry name" value="Transferase(Phosphotransferase) domain 1"/>
    <property type="match status" value="1"/>
</dbReference>
<evidence type="ECO:0000313" key="4">
    <source>
        <dbReference type="Proteomes" id="UP000719766"/>
    </source>
</evidence>
<evidence type="ECO:0000313" key="3">
    <source>
        <dbReference type="EMBL" id="KAG1792041.1"/>
    </source>
</evidence>
<feature type="domain" description="Protein kinase" evidence="2">
    <location>
        <begin position="76"/>
        <end position="348"/>
    </location>
</feature>
<accession>A0A9P7DGM1</accession>
<feature type="region of interest" description="Disordered" evidence="1">
    <location>
        <begin position="15"/>
        <end position="45"/>
    </location>
</feature>
<dbReference type="SUPFAM" id="SSF56112">
    <property type="entry name" value="Protein kinase-like (PK-like)"/>
    <property type="match status" value="1"/>
</dbReference>
<proteinExistence type="predicted"/>
<dbReference type="EMBL" id="JABBWE010000039">
    <property type="protein sequence ID" value="KAG1792041.1"/>
    <property type="molecule type" value="Genomic_DNA"/>
</dbReference>
<gene>
    <name evidence="3" type="ORF">HD556DRAFT_585489</name>
</gene>
<dbReference type="OrthoDB" id="346907at2759"/>
<dbReference type="GO" id="GO:0004674">
    <property type="term" value="F:protein serine/threonine kinase activity"/>
    <property type="evidence" value="ECO:0007669"/>
    <property type="project" value="TreeGrafter"/>
</dbReference>
<dbReference type="Proteomes" id="UP000719766">
    <property type="component" value="Unassembled WGS sequence"/>
</dbReference>
<evidence type="ECO:0000256" key="1">
    <source>
        <dbReference type="SAM" id="MobiDB-lite"/>
    </source>
</evidence>
<keyword evidence="3" id="KW-0418">Kinase</keyword>
<feature type="compositionally biased region" description="Low complexity" evidence="1">
    <location>
        <begin position="25"/>
        <end position="36"/>
    </location>
</feature>
<protein>
    <submittedName>
        <fullName evidence="3">Kinase-like domain-containing protein</fullName>
    </submittedName>
</protein>